<proteinExistence type="predicted"/>
<organism evidence="2 3">
    <name type="scientific">Aeromicrobium flavum</name>
    <dbReference type="NCBI Taxonomy" id="416568"/>
    <lineage>
        <taxon>Bacteria</taxon>
        <taxon>Bacillati</taxon>
        <taxon>Actinomycetota</taxon>
        <taxon>Actinomycetes</taxon>
        <taxon>Propionibacteriales</taxon>
        <taxon>Nocardioidaceae</taxon>
        <taxon>Aeromicrobium</taxon>
    </lineage>
</organism>
<comment type="caution">
    <text evidence="2">The sequence shown here is derived from an EMBL/GenBank/DDBJ whole genome shotgun (WGS) entry which is preliminary data.</text>
</comment>
<protein>
    <submittedName>
        <fullName evidence="2">Uncharacterized protein</fullName>
    </submittedName>
</protein>
<dbReference type="OrthoDB" id="3700244at2"/>
<dbReference type="AlphaFoldDB" id="A0A512HTC3"/>
<dbReference type="EMBL" id="BJZQ01000003">
    <property type="protein sequence ID" value="GEO88711.1"/>
    <property type="molecule type" value="Genomic_DNA"/>
</dbReference>
<feature type="compositionally biased region" description="Basic and acidic residues" evidence="1">
    <location>
        <begin position="8"/>
        <end position="19"/>
    </location>
</feature>
<accession>A0A512HTC3</accession>
<sequence>MPADEPDEAAKRARRERAARLLGDLMPTTTRDERSEGWGDESGGTSRDDELRRDVPPHHGKG</sequence>
<feature type="compositionally biased region" description="Basic and acidic residues" evidence="1">
    <location>
        <begin position="46"/>
        <end position="62"/>
    </location>
</feature>
<keyword evidence="3" id="KW-1185">Reference proteome</keyword>
<evidence type="ECO:0000313" key="2">
    <source>
        <dbReference type="EMBL" id="GEO88711.1"/>
    </source>
</evidence>
<dbReference type="RefSeq" id="WP_146826113.1">
    <property type="nucleotide sequence ID" value="NZ_BAAAYQ010000005.1"/>
</dbReference>
<evidence type="ECO:0000313" key="3">
    <source>
        <dbReference type="Proteomes" id="UP000321769"/>
    </source>
</evidence>
<reference evidence="2 3" key="1">
    <citation type="submission" date="2019-07" db="EMBL/GenBank/DDBJ databases">
        <title>Whole genome shotgun sequence of Aeromicrobium flavum NBRC 107625.</title>
        <authorList>
            <person name="Hosoyama A."/>
            <person name="Uohara A."/>
            <person name="Ohji S."/>
            <person name="Ichikawa N."/>
        </authorList>
    </citation>
    <scope>NUCLEOTIDE SEQUENCE [LARGE SCALE GENOMIC DNA]</scope>
    <source>
        <strain evidence="2 3">NBRC 107625</strain>
    </source>
</reference>
<gene>
    <name evidence="2" type="ORF">AFL01nite_10380</name>
</gene>
<dbReference type="Proteomes" id="UP000321769">
    <property type="component" value="Unassembled WGS sequence"/>
</dbReference>
<feature type="region of interest" description="Disordered" evidence="1">
    <location>
        <begin position="1"/>
        <end position="62"/>
    </location>
</feature>
<evidence type="ECO:0000256" key="1">
    <source>
        <dbReference type="SAM" id="MobiDB-lite"/>
    </source>
</evidence>
<name>A0A512HTC3_9ACTN</name>